<dbReference type="AlphaFoldDB" id="A0A2D2E5A1"/>
<name>A0A2D2E5A1_FAUOS</name>
<reference evidence="1" key="1">
    <citation type="submission" date="2017-11" db="EMBL/GenBank/DDBJ databases">
        <title>Complete Genome Sequence from Moraxella oslensis YHS isolated from human skin.</title>
        <authorList>
            <person name="Lee K."/>
            <person name="Lim J.Y."/>
            <person name="Hwang I."/>
        </authorList>
    </citation>
    <scope>NUCLEOTIDE SEQUENCE</scope>
    <source>
        <strain evidence="1">YHS</strain>
    </source>
</reference>
<evidence type="ECO:0000313" key="1">
    <source>
        <dbReference type="EMBL" id="ATQ82463.1"/>
    </source>
</evidence>
<accession>A0A2D2E5A1</accession>
<protein>
    <submittedName>
        <fullName evidence="1">Uncharacterized protein</fullName>
    </submittedName>
</protein>
<proteinExistence type="predicted"/>
<sequence length="88" mass="9824">MPANTPSPNDTTSHKAQLLAYLMTGARITPLEALQRFNCLSCSQRLGDLRRDNSIPIQSRFITTPTGKKVKEYWLEPSYIQSVKGVTA</sequence>
<organism evidence="1">
    <name type="scientific">Faucicola osloensis</name>
    <name type="common">Moraxella osloensis</name>
    <dbReference type="NCBI Taxonomy" id="34062"/>
    <lineage>
        <taxon>Bacteria</taxon>
        <taxon>Pseudomonadati</taxon>
        <taxon>Pseudomonadota</taxon>
        <taxon>Gammaproteobacteria</taxon>
        <taxon>Moraxellales</taxon>
        <taxon>Moraxellaceae</taxon>
        <taxon>Faucicola</taxon>
    </lineage>
</organism>
<gene>
    <name evidence="1" type="ORF">YHS_00605</name>
</gene>
<dbReference type="EMBL" id="CP024176">
    <property type="protein sequence ID" value="ATQ82463.1"/>
    <property type="molecule type" value="Genomic_DNA"/>
</dbReference>